<evidence type="ECO:0000256" key="1">
    <source>
        <dbReference type="SAM" id="Phobius"/>
    </source>
</evidence>
<dbReference type="Proteomes" id="UP000231276">
    <property type="component" value="Unassembled WGS sequence"/>
</dbReference>
<name>A0A2H0DW57_9BACT</name>
<evidence type="ECO:0000313" key="2">
    <source>
        <dbReference type="EMBL" id="PIP86414.1"/>
    </source>
</evidence>
<dbReference type="EMBL" id="PCTS01000030">
    <property type="protein sequence ID" value="PIP86414.1"/>
    <property type="molecule type" value="Genomic_DNA"/>
</dbReference>
<comment type="caution">
    <text evidence="2">The sequence shown here is derived from an EMBL/GenBank/DDBJ whole genome shotgun (WGS) entry which is preliminary data.</text>
</comment>
<sequence length="82" mass="9187">MRQRVAISPLFISKNKLCENNFFRYYLIVFVFAIVGATLLESEGGAGIHFPHTLFSSHPARADGFGKYREIASAISFKMGSR</sequence>
<keyword evidence="1" id="KW-0812">Transmembrane</keyword>
<proteinExistence type="predicted"/>
<keyword evidence="1" id="KW-0472">Membrane</keyword>
<protein>
    <submittedName>
        <fullName evidence="2">Uncharacterized protein</fullName>
    </submittedName>
</protein>
<organism evidence="2 3">
    <name type="scientific">Candidatus Campbellbacteria bacterium CG22_combo_CG10-13_8_21_14_all_43_18</name>
    <dbReference type="NCBI Taxonomy" id="1974530"/>
    <lineage>
        <taxon>Bacteria</taxon>
        <taxon>Candidatus Campbelliibacteriota</taxon>
    </lineage>
</organism>
<dbReference type="AlphaFoldDB" id="A0A2H0DW57"/>
<feature type="transmembrane region" description="Helical" evidence="1">
    <location>
        <begin position="21"/>
        <end position="40"/>
    </location>
</feature>
<keyword evidence="1" id="KW-1133">Transmembrane helix</keyword>
<accession>A0A2H0DW57</accession>
<evidence type="ECO:0000313" key="3">
    <source>
        <dbReference type="Proteomes" id="UP000231276"/>
    </source>
</evidence>
<gene>
    <name evidence="2" type="ORF">COW82_02190</name>
</gene>
<reference evidence="2 3" key="1">
    <citation type="submission" date="2017-09" db="EMBL/GenBank/DDBJ databases">
        <title>Depth-based differentiation of microbial function through sediment-hosted aquifers and enrichment of novel symbionts in the deep terrestrial subsurface.</title>
        <authorList>
            <person name="Probst A.J."/>
            <person name="Ladd B."/>
            <person name="Jarett J.K."/>
            <person name="Geller-Mcgrath D.E."/>
            <person name="Sieber C.M."/>
            <person name="Emerson J.B."/>
            <person name="Anantharaman K."/>
            <person name="Thomas B.C."/>
            <person name="Malmstrom R."/>
            <person name="Stieglmeier M."/>
            <person name="Klingl A."/>
            <person name="Woyke T."/>
            <person name="Ryan C.M."/>
            <person name="Banfield J.F."/>
        </authorList>
    </citation>
    <scope>NUCLEOTIDE SEQUENCE [LARGE SCALE GENOMIC DNA]</scope>
    <source>
        <strain evidence="2">CG22_combo_CG10-13_8_21_14_all_43_18</strain>
    </source>
</reference>